<feature type="transmembrane region" description="Helical" evidence="1">
    <location>
        <begin position="103"/>
        <end position="123"/>
    </location>
</feature>
<dbReference type="RefSeq" id="WP_218405152.1">
    <property type="nucleotide sequence ID" value="NZ_JAGSPC010000001.1"/>
</dbReference>
<proteinExistence type="predicted"/>
<name>A0A9X1F4I1_9SPHN</name>
<feature type="transmembrane region" description="Helical" evidence="1">
    <location>
        <begin position="73"/>
        <end position="91"/>
    </location>
</feature>
<keyword evidence="1" id="KW-0812">Transmembrane</keyword>
<accession>A0A9X1F4I1</accession>
<reference evidence="2" key="1">
    <citation type="submission" date="2021-04" db="EMBL/GenBank/DDBJ databases">
        <authorList>
            <person name="Pira H."/>
            <person name="Risdian C."/>
            <person name="Wink J."/>
        </authorList>
    </citation>
    <scope>NUCLEOTIDE SEQUENCE</scope>
    <source>
        <strain evidence="2">WH158</strain>
    </source>
</reference>
<keyword evidence="1" id="KW-1133">Transmembrane helix</keyword>
<gene>
    <name evidence="2" type="ORF">KCG46_10410</name>
</gene>
<organism evidence="2 3">
    <name type="scientific">Erythrobacter crassostreae</name>
    <dbReference type="NCBI Taxonomy" id="2828328"/>
    <lineage>
        <taxon>Bacteria</taxon>
        <taxon>Pseudomonadati</taxon>
        <taxon>Pseudomonadota</taxon>
        <taxon>Alphaproteobacteria</taxon>
        <taxon>Sphingomonadales</taxon>
        <taxon>Erythrobacteraceae</taxon>
        <taxon>Erythrobacter/Porphyrobacter group</taxon>
        <taxon>Erythrobacter</taxon>
    </lineage>
</organism>
<keyword evidence="1" id="KW-0472">Membrane</keyword>
<dbReference type="Proteomes" id="UP001138681">
    <property type="component" value="Unassembled WGS sequence"/>
</dbReference>
<evidence type="ECO:0000256" key="1">
    <source>
        <dbReference type="SAM" id="Phobius"/>
    </source>
</evidence>
<evidence type="ECO:0000313" key="2">
    <source>
        <dbReference type="EMBL" id="MBV7259979.1"/>
    </source>
</evidence>
<sequence>MPDDEGRKYPDPRADDIYAGDRRISRPDVSLPDWEVPDTAYRPIPIVWFTGAFMVQLVSICVFLFALSSQEPWLTIIMSALTTGAIAKWTWDRGMETAGTGWKVATVIMFLFNMLFAVAASNIF</sequence>
<evidence type="ECO:0000313" key="3">
    <source>
        <dbReference type="Proteomes" id="UP001138681"/>
    </source>
</evidence>
<dbReference type="AlphaFoldDB" id="A0A9X1F4I1"/>
<keyword evidence="3" id="KW-1185">Reference proteome</keyword>
<feature type="transmembrane region" description="Helical" evidence="1">
    <location>
        <begin position="46"/>
        <end position="66"/>
    </location>
</feature>
<protein>
    <submittedName>
        <fullName evidence="2">Uncharacterized protein</fullName>
    </submittedName>
</protein>
<comment type="caution">
    <text evidence="2">The sequence shown here is derived from an EMBL/GenBank/DDBJ whole genome shotgun (WGS) entry which is preliminary data.</text>
</comment>
<dbReference type="EMBL" id="JAGSPC010000001">
    <property type="protein sequence ID" value="MBV7259979.1"/>
    <property type="molecule type" value="Genomic_DNA"/>
</dbReference>